<name>A0A9X5CPJ4_9ACTN</name>
<dbReference type="EMBL" id="JAAGNA010000790">
    <property type="protein sequence ID" value="NEC51323.1"/>
    <property type="molecule type" value="Genomic_DNA"/>
</dbReference>
<comment type="caution">
    <text evidence="1">The sequence shown here is derived from an EMBL/GenBank/DDBJ whole genome shotgun (WGS) entry which is preliminary data.</text>
</comment>
<dbReference type="AlphaFoldDB" id="A0A9X5CPJ4"/>
<proteinExistence type="predicted"/>
<gene>
    <name evidence="1" type="ORF">G3I18_22570</name>
</gene>
<protein>
    <submittedName>
        <fullName evidence="1">NADH oxidase</fullName>
    </submittedName>
</protein>
<sequence>MWHAPGEARSVHLWSLSEDVRVERSAEDDTLLLTGPWGPERLDRPAPSVREALRRMELGPVVLGNAVQECEDLRRFILPALKRLSPLVVRTLGMDDLKGPLLSVVPSSPAAPLVLIHLPGDQRVGLPDHVVISVSKSGGGCVLESVDLPHRVVLHRPEAAWVTLMLAWPVTPATAATALPLPKSVTEDIIGYLYAAGMATLVDAPL</sequence>
<reference evidence="1 2" key="1">
    <citation type="submission" date="2020-01" db="EMBL/GenBank/DDBJ databases">
        <title>Insect and environment-associated Actinomycetes.</title>
        <authorList>
            <person name="Currrie C."/>
            <person name="Chevrette M."/>
            <person name="Carlson C."/>
            <person name="Stubbendieck R."/>
            <person name="Wendt-Pienkowski E."/>
        </authorList>
    </citation>
    <scope>NUCLEOTIDE SEQUENCE [LARGE SCALE GENOMIC DNA]</scope>
    <source>
        <strain evidence="1 2">SID8189</strain>
    </source>
</reference>
<dbReference type="RefSeq" id="WP_163090142.1">
    <property type="nucleotide sequence ID" value="NZ_JAAGNA010000790.1"/>
</dbReference>
<organism evidence="1 2">
    <name type="scientific">Actinospica acidiphila</name>
    <dbReference type="NCBI Taxonomy" id="304899"/>
    <lineage>
        <taxon>Bacteria</taxon>
        <taxon>Bacillati</taxon>
        <taxon>Actinomycetota</taxon>
        <taxon>Actinomycetes</taxon>
        <taxon>Catenulisporales</taxon>
        <taxon>Actinospicaceae</taxon>
        <taxon>Actinospica</taxon>
    </lineage>
</organism>
<evidence type="ECO:0000313" key="2">
    <source>
        <dbReference type="Proteomes" id="UP000471745"/>
    </source>
</evidence>
<keyword evidence="2" id="KW-1185">Reference proteome</keyword>
<accession>A0A9X5CPJ4</accession>
<dbReference type="Proteomes" id="UP000471745">
    <property type="component" value="Unassembled WGS sequence"/>
</dbReference>
<evidence type="ECO:0000313" key="1">
    <source>
        <dbReference type="EMBL" id="NEC51323.1"/>
    </source>
</evidence>